<dbReference type="GO" id="GO:0016757">
    <property type="term" value="F:glycosyltransferase activity"/>
    <property type="evidence" value="ECO:0007669"/>
    <property type="project" value="UniProtKB-KW"/>
</dbReference>
<dbReference type="Gene3D" id="3.60.20.10">
    <property type="entry name" value="Glutamine Phosphoribosylpyrophosphate, subunit 1, domain 1"/>
    <property type="match status" value="1"/>
</dbReference>
<dbReference type="SUPFAM" id="SSF53271">
    <property type="entry name" value="PRTase-like"/>
    <property type="match status" value="1"/>
</dbReference>
<evidence type="ECO:0000256" key="2">
    <source>
        <dbReference type="ARBA" id="ARBA00022962"/>
    </source>
</evidence>
<keyword evidence="3" id="KW-0328">Glycosyltransferase</keyword>
<dbReference type="CDD" id="cd06223">
    <property type="entry name" value="PRTases_typeI"/>
    <property type="match status" value="1"/>
</dbReference>
<dbReference type="InterPro" id="IPR017932">
    <property type="entry name" value="GATase_2_dom"/>
</dbReference>
<dbReference type="PROSITE" id="PS51278">
    <property type="entry name" value="GATASE_TYPE_2"/>
    <property type="match status" value="1"/>
</dbReference>
<accession>A0A6B3L142</accession>
<dbReference type="InterPro" id="IPR029055">
    <property type="entry name" value="Ntn_hydrolases_N"/>
</dbReference>
<dbReference type="KEGG" id="soa:G3M56_009480"/>
<gene>
    <name evidence="3" type="ORF">G3M56_009480</name>
</gene>
<sequence>MSDSLKHECGLAFIRLRKPHSYFQEKYGTSLYGFQKLFLLMEKQHNRGQDGIGIGSVKLDMPLGQPYIFRERSAKQNGLSRVFAEQSKRFAKMTRKGIIDPSDPDSVKQKFDFGGELLMGHLRYGTSGVFSQGSCHPYLRRTNWLTRTLMVLGNFNMTNAGALNQRLIERGQHPVFGTDTQTVLEEIGFHLDEQHQNLYHQLRDAGLTGQEIQERINDAINVPDLIRTSADGWDGGFSIVGAIGNGDAFVMRDPRGIRPCFYYEDEELIAFASERAPLMTVFDADAEQVSELAPGHVATIKKDGEFTFDRYAEPQPMSHCSFERIYFSRGNDPEIYSERKAMGAALVPQVVKSIGNEIDKTVVSFIPNTAEIAYQGLMDGLRLHRRKEVAETLHKAVAEGGVSDELIDDLILRNWPRGEKIAHKDIKMRTFISQESGRNQLVSHVYDISYGVVQKNDNLVVIDDSIVRGTTLQKSILKILSRTQPKKIVIASTAPQIRYPDCYGIDMSEIGKFIAFRATVSLLKRDGRESLLDEVYEACKRELDKPVDQMVNQVKRVYEAYSDEEIAAEISRMVYPEGTDWDGEVEVVFLSVDDLHNCLNVECGDWYFTGDYPTSGGNAVVNNAFVNYMEKKDGRGYDLVF</sequence>
<evidence type="ECO:0000313" key="4">
    <source>
        <dbReference type="Proteomes" id="UP000475117"/>
    </source>
</evidence>
<dbReference type="RefSeq" id="WP_164362548.1">
    <property type="nucleotide sequence ID" value="NZ_CP066776.1"/>
</dbReference>
<dbReference type="EMBL" id="CP066776">
    <property type="protein sequence ID" value="QQL44125.1"/>
    <property type="molecule type" value="Genomic_DNA"/>
</dbReference>
<dbReference type="Gene3D" id="3.40.50.2020">
    <property type="match status" value="1"/>
</dbReference>
<dbReference type="PANTHER" id="PTHR11907">
    <property type="entry name" value="AMIDOPHOSPHORIBOSYLTRANSFERASE"/>
    <property type="match status" value="1"/>
</dbReference>
<dbReference type="InterPro" id="IPR029057">
    <property type="entry name" value="PRTase-like"/>
</dbReference>
<organism evidence="3 4">
    <name type="scientific">Sulfuriroseicoccus oceanibius</name>
    <dbReference type="NCBI Taxonomy" id="2707525"/>
    <lineage>
        <taxon>Bacteria</taxon>
        <taxon>Pseudomonadati</taxon>
        <taxon>Verrucomicrobiota</taxon>
        <taxon>Verrucomicrobiia</taxon>
        <taxon>Verrucomicrobiales</taxon>
        <taxon>Verrucomicrobiaceae</taxon>
        <taxon>Sulfuriroseicoccus</taxon>
    </lineage>
</organism>
<evidence type="ECO:0000256" key="1">
    <source>
        <dbReference type="ARBA" id="ARBA00022679"/>
    </source>
</evidence>
<evidence type="ECO:0000313" key="3">
    <source>
        <dbReference type="EMBL" id="QQL44125.1"/>
    </source>
</evidence>
<dbReference type="SUPFAM" id="SSF56235">
    <property type="entry name" value="N-terminal nucleophile aminohydrolases (Ntn hydrolases)"/>
    <property type="match status" value="1"/>
</dbReference>
<proteinExistence type="predicted"/>
<name>A0A6B3L142_9BACT</name>
<dbReference type="Proteomes" id="UP000475117">
    <property type="component" value="Chromosome"/>
</dbReference>
<keyword evidence="2" id="KW-0315">Glutamine amidotransferase</keyword>
<reference evidence="3 4" key="1">
    <citation type="submission" date="2020-12" db="EMBL/GenBank/DDBJ databases">
        <title>Sulforoseuscoccus oceanibium gen. nov., sp. nov., a representative of the phylum Verrucomicrobia with special cytoplasmic membrane, and proposal of Sulforoseuscoccusaceae fam. nov.</title>
        <authorList>
            <person name="Xi F."/>
        </authorList>
    </citation>
    <scope>NUCLEOTIDE SEQUENCE [LARGE SCALE GENOMIC DNA]</scope>
    <source>
        <strain evidence="3 4">T37</strain>
    </source>
</reference>
<keyword evidence="4" id="KW-1185">Reference proteome</keyword>
<dbReference type="InterPro" id="IPR000836">
    <property type="entry name" value="PRTase_dom"/>
</dbReference>
<protein>
    <submittedName>
        <fullName evidence="3">Amidophosphoribosyltransferase</fullName>
    </submittedName>
</protein>
<dbReference type="AlphaFoldDB" id="A0A6B3L142"/>
<keyword evidence="1 3" id="KW-0808">Transferase</keyword>